<evidence type="ECO:0000256" key="1">
    <source>
        <dbReference type="ARBA" id="ARBA00022679"/>
    </source>
</evidence>
<feature type="coiled-coil region" evidence="6">
    <location>
        <begin position="388"/>
        <end position="415"/>
    </location>
</feature>
<organism evidence="9 10">
    <name type="scientific">Rhizophagus irregularis (strain DAOM 197198w)</name>
    <name type="common">Glomus intraradices</name>
    <dbReference type="NCBI Taxonomy" id="1432141"/>
    <lineage>
        <taxon>Eukaryota</taxon>
        <taxon>Fungi</taxon>
        <taxon>Fungi incertae sedis</taxon>
        <taxon>Mucoromycota</taxon>
        <taxon>Glomeromycotina</taxon>
        <taxon>Glomeromycetes</taxon>
        <taxon>Glomerales</taxon>
        <taxon>Glomeraceae</taxon>
        <taxon>Rhizophagus</taxon>
    </lineage>
</organism>
<dbReference type="HOGENOM" id="CLU_000288_7_12_1"/>
<name>A0A015K8F8_RHIIW</name>
<keyword evidence="4 5" id="KW-0067">ATP-binding</keyword>
<keyword evidence="6" id="KW-0175">Coiled coil</keyword>
<keyword evidence="1" id="KW-0808">Transferase</keyword>
<evidence type="ECO:0000256" key="7">
    <source>
        <dbReference type="SAM" id="Phobius"/>
    </source>
</evidence>
<proteinExistence type="predicted"/>
<evidence type="ECO:0000313" key="9">
    <source>
        <dbReference type="EMBL" id="EXX78017.1"/>
    </source>
</evidence>
<evidence type="ECO:0000256" key="6">
    <source>
        <dbReference type="SAM" id="Coils"/>
    </source>
</evidence>
<evidence type="ECO:0000313" key="10">
    <source>
        <dbReference type="Proteomes" id="UP000022910"/>
    </source>
</evidence>
<dbReference type="Proteomes" id="UP000022910">
    <property type="component" value="Unassembled WGS sequence"/>
</dbReference>
<keyword evidence="3" id="KW-0418">Kinase</keyword>
<dbReference type="InterPro" id="IPR000719">
    <property type="entry name" value="Prot_kinase_dom"/>
</dbReference>
<keyword evidence="7" id="KW-0472">Membrane</keyword>
<protein>
    <submittedName>
        <fullName evidence="9">Kic1p</fullName>
    </submittedName>
</protein>
<dbReference type="InterPro" id="IPR011009">
    <property type="entry name" value="Kinase-like_dom_sf"/>
</dbReference>
<sequence>MSDYENESRDWLERSIAEEHIIYYEFSDFNNLEPIGKGLFGSVFRANWKNNDTIFAIKKFNDNKTIKEVVNELKLQKRVDFHENIIRFYGITKGETGQSRATRTYSLILEYADSGTLSTYLNEHFNKLEWNDKYRLALQLASAVACIHECDIIHCDLHAENILIHQKKIKLADFGLSNKITSSSDPSKIFGAIPYMDPKALNEGQNYKLNKKSDVYSVGILMWQISSGYLPFSNHDERLEIIDGTPVKYSNLYIECWRYEPHERPNMQDVVLGLKTIISSEYNIIIDTTTNKKEYNLLVKYGTISESNKGTIELNNELIISNDRRLNIENIYIDNKINSKNRMITDSSNNSTRRSVLVDYFGPIFNKLIPPIKLIMIPIKKRYRDYDFNQVQRLIDRKVLQLNQLNQEIDNFIIKKIINIIISFVSWVIFIISIDE</sequence>
<dbReference type="Gene3D" id="1.10.510.10">
    <property type="entry name" value="Transferase(Phosphotransferase) domain 1"/>
    <property type="match status" value="1"/>
</dbReference>
<dbReference type="PROSITE" id="PS50011">
    <property type="entry name" value="PROTEIN_KINASE_DOM"/>
    <property type="match status" value="1"/>
</dbReference>
<feature type="binding site" evidence="5">
    <location>
        <position position="59"/>
    </location>
    <ligand>
        <name>ATP</name>
        <dbReference type="ChEBI" id="CHEBI:30616"/>
    </ligand>
</feature>
<dbReference type="GO" id="GO:0005524">
    <property type="term" value="F:ATP binding"/>
    <property type="evidence" value="ECO:0007669"/>
    <property type="project" value="UniProtKB-UniRule"/>
</dbReference>
<dbReference type="PANTHER" id="PTHR44329">
    <property type="entry name" value="SERINE/THREONINE-PROTEIN KINASE TNNI3K-RELATED"/>
    <property type="match status" value="1"/>
</dbReference>
<dbReference type="AlphaFoldDB" id="A0A015K8F8"/>
<feature type="domain" description="Protein kinase" evidence="8">
    <location>
        <begin position="29"/>
        <end position="278"/>
    </location>
</feature>
<comment type="caution">
    <text evidence="9">The sequence shown here is derived from an EMBL/GenBank/DDBJ whole genome shotgun (WGS) entry which is preliminary data.</text>
</comment>
<dbReference type="SUPFAM" id="SSF56112">
    <property type="entry name" value="Protein kinase-like (PK-like)"/>
    <property type="match status" value="1"/>
</dbReference>
<dbReference type="OrthoDB" id="10261027at2759"/>
<dbReference type="InterPro" id="IPR051681">
    <property type="entry name" value="Ser/Thr_Kinases-Pseudokinases"/>
</dbReference>
<keyword evidence="7" id="KW-1133">Transmembrane helix</keyword>
<evidence type="ECO:0000256" key="5">
    <source>
        <dbReference type="PROSITE-ProRule" id="PRU10141"/>
    </source>
</evidence>
<gene>
    <name evidence="9" type="ORF">RirG_018620</name>
</gene>
<evidence type="ECO:0000256" key="2">
    <source>
        <dbReference type="ARBA" id="ARBA00022741"/>
    </source>
</evidence>
<dbReference type="Pfam" id="PF00069">
    <property type="entry name" value="Pkinase"/>
    <property type="match status" value="1"/>
</dbReference>
<dbReference type="PROSITE" id="PS00107">
    <property type="entry name" value="PROTEIN_KINASE_ATP"/>
    <property type="match status" value="1"/>
</dbReference>
<reference evidence="9 10" key="1">
    <citation type="submission" date="2014-02" db="EMBL/GenBank/DDBJ databases">
        <title>Single nucleus genome sequencing reveals high similarity among nuclei of an endomycorrhizal fungus.</title>
        <authorList>
            <person name="Lin K."/>
            <person name="Geurts R."/>
            <person name="Zhang Z."/>
            <person name="Limpens E."/>
            <person name="Saunders D.G."/>
            <person name="Mu D."/>
            <person name="Pang E."/>
            <person name="Cao H."/>
            <person name="Cha H."/>
            <person name="Lin T."/>
            <person name="Zhou Q."/>
            <person name="Shang Y."/>
            <person name="Li Y."/>
            <person name="Ivanov S."/>
            <person name="Sharma T."/>
            <person name="Velzen R.V."/>
            <person name="Ruijter N.D."/>
            <person name="Aanen D.K."/>
            <person name="Win J."/>
            <person name="Kamoun S."/>
            <person name="Bisseling T."/>
            <person name="Huang S."/>
        </authorList>
    </citation>
    <scope>NUCLEOTIDE SEQUENCE [LARGE SCALE GENOMIC DNA]</scope>
    <source>
        <strain evidence="10">DAOM197198w</strain>
    </source>
</reference>
<keyword evidence="2 5" id="KW-0547">Nucleotide-binding</keyword>
<dbReference type="EMBL" id="JEMT01009752">
    <property type="protein sequence ID" value="EXX78017.1"/>
    <property type="molecule type" value="Genomic_DNA"/>
</dbReference>
<accession>A0A015K8F8</accession>
<evidence type="ECO:0000256" key="3">
    <source>
        <dbReference type="ARBA" id="ARBA00022777"/>
    </source>
</evidence>
<keyword evidence="10" id="KW-1185">Reference proteome</keyword>
<evidence type="ECO:0000259" key="8">
    <source>
        <dbReference type="PROSITE" id="PS50011"/>
    </source>
</evidence>
<dbReference type="InterPro" id="IPR017441">
    <property type="entry name" value="Protein_kinase_ATP_BS"/>
</dbReference>
<dbReference type="PANTHER" id="PTHR44329:SF288">
    <property type="entry name" value="MITOGEN-ACTIVATED PROTEIN KINASE KINASE KINASE 20"/>
    <property type="match status" value="1"/>
</dbReference>
<keyword evidence="7" id="KW-0812">Transmembrane</keyword>
<feature type="transmembrane region" description="Helical" evidence="7">
    <location>
        <begin position="417"/>
        <end position="434"/>
    </location>
</feature>
<evidence type="ECO:0000256" key="4">
    <source>
        <dbReference type="ARBA" id="ARBA00022840"/>
    </source>
</evidence>
<dbReference type="GO" id="GO:0004674">
    <property type="term" value="F:protein serine/threonine kinase activity"/>
    <property type="evidence" value="ECO:0007669"/>
    <property type="project" value="TreeGrafter"/>
</dbReference>